<gene>
    <name evidence="3" type="ORF">GCM10023175_13650</name>
</gene>
<keyword evidence="2" id="KW-0472">Membrane</keyword>
<reference evidence="4" key="1">
    <citation type="journal article" date="2019" name="Int. J. Syst. Evol. Microbiol.">
        <title>The Global Catalogue of Microorganisms (GCM) 10K type strain sequencing project: providing services to taxonomists for standard genome sequencing and annotation.</title>
        <authorList>
            <consortium name="The Broad Institute Genomics Platform"/>
            <consortium name="The Broad Institute Genome Sequencing Center for Infectious Disease"/>
            <person name="Wu L."/>
            <person name="Ma J."/>
        </authorList>
    </citation>
    <scope>NUCLEOTIDE SEQUENCE [LARGE SCALE GENOMIC DNA]</scope>
    <source>
        <strain evidence="4">JCM 17906</strain>
    </source>
</reference>
<evidence type="ECO:0000313" key="3">
    <source>
        <dbReference type="EMBL" id="GAA4540711.1"/>
    </source>
</evidence>
<feature type="compositionally biased region" description="Gly residues" evidence="1">
    <location>
        <begin position="358"/>
        <end position="376"/>
    </location>
</feature>
<keyword evidence="2" id="KW-0812">Transmembrane</keyword>
<sequence>MIIGCVPMIDHVHTEERVTRAPHDVNGVMAQNPRPPYRPSSTPGSVPPQAGPPRSGAAQRPGGGQGGSHAPRSAGAGPGGTGPARRTTGVERPGGSVLPRRPLGDVSDPRRVTGGTSTGAARPTVATTVAEAEKKEKKDLTINKVLAGAGAAATSAVFGSYFGAAGTVAGAALGSVVTTLAATMYQRSLDRTREIALQKVRLPGRGDTRVLAEPVDPLATIPLQRGSTGSPMLAPVLPSAPKRARLTRKRVVVALVSTVAAFLIGLLAITGVEWIKGSPISGGESGTSVSRVVTGGSAAPDGETTGTTESVSPTTTKRAPESTDGSTESTGGASPTTSPAPTSSTTPTTTSRAPGSAGQDGTGQSGAIQGGGGSAAGGAASTG</sequence>
<comment type="caution">
    <text evidence="3">The sequence shown here is derived from an EMBL/GenBank/DDBJ whole genome shotgun (WGS) entry which is preliminary data.</text>
</comment>
<feature type="region of interest" description="Disordered" evidence="1">
    <location>
        <begin position="16"/>
        <end position="127"/>
    </location>
</feature>
<evidence type="ECO:0000256" key="2">
    <source>
        <dbReference type="SAM" id="Phobius"/>
    </source>
</evidence>
<feature type="compositionally biased region" description="Low complexity" evidence="1">
    <location>
        <begin position="302"/>
        <end position="316"/>
    </location>
</feature>
<evidence type="ECO:0000313" key="4">
    <source>
        <dbReference type="Proteomes" id="UP001501598"/>
    </source>
</evidence>
<accession>A0ABP8RJN0</accession>
<feature type="region of interest" description="Disordered" evidence="1">
    <location>
        <begin position="278"/>
        <end position="383"/>
    </location>
</feature>
<organism evidence="3 4">
    <name type="scientific">Pseudonocardia xishanensis</name>
    <dbReference type="NCBI Taxonomy" id="630995"/>
    <lineage>
        <taxon>Bacteria</taxon>
        <taxon>Bacillati</taxon>
        <taxon>Actinomycetota</taxon>
        <taxon>Actinomycetes</taxon>
        <taxon>Pseudonocardiales</taxon>
        <taxon>Pseudonocardiaceae</taxon>
        <taxon>Pseudonocardia</taxon>
    </lineage>
</organism>
<proteinExistence type="predicted"/>
<feature type="transmembrane region" description="Helical" evidence="2">
    <location>
        <begin position="168"/>
        <end position="185"/>
    </location>
</feature>
<name>A0ABP8RJN0_9PSEU</name>
<keyword evidence="4" id="KW-1185">Reference proteome</keyword>
<dbReference type="EMBL" id="BAABGT010000022">
    <property type="protein sequence ID" value="GAA4540711.1"/>
    <property type="molecule type" value="Genomic_DNA"/>
</dbReference>
<keyword evidence="2" id="KW-1133">Transmembrane helix</keyword>
<feature type="transmembrane region" description="Helical" evidence="2">
    <location>
        <begin position="251"/>
        <end position="275"/>
    </location>
</feature>
<protein>
    <submittedName>
        <fullName evidence="3">Uncharacterized protein</fullName>
    </submittedName>
</protein>
<dbReference type="Proteomes" id="UP001501598">
    <property type="component" value="Unassembled WGS sequence"/>
</dbReference>
<feature type="compositionally biased region" description="Low complexity" evidence="1">
    <location>
        <begin position="325"/>
        <end position="357"/>
    </location>
</feature>
<evidence type="ECO:0000256" key="1">
    <source>
        <dbReference type="SAM" id="MobiDB-lite"/>
    </source>
</evidence>